<sequence length="256" mass="29419">MTFADWTAYFRANQNHLAELSWDDTYRLTERERRAAGRSLQHFQRGESSEGHHLYHHAQTSHDADYLAAMRLFIAEEQGHAKVLGRFLDVQGLPRLRVCFTDNVFRWLRRLSNWEHTIRLLLTAEIIAAVYYRALYHATYSGLLQQICLRILRDERQHIAFQCSTLRYLRPRRSSLGWWLSQQLHRGLMIGTTAVVWVCYNRTLWAGGMGPVGFAAGVAQEWERAQQLLRTPAAELPAAQGSVGHLGPAHLATQGQ</sequence>
<protein>
    <submittedName>
        <fullName evidence="1">Ferritin-like domain-containing protein</fullName>
    </submittedName>
</protein>
<dbReference type="GO" id="GO:0016491">
    <property type="term" value="F:oxidoreductase activity"/>
    <property type="evidence" value="ECO:0007669"/>
    <property type="project" value="InterPro"/>
</dbReference>
<gene>
    <name evidence="1" type="ORF">D3Y59_17385</name>
</gene>
<name>A0A3B7RHJ9_9BACT</name>
<dbReference type="AlphaFoldDB" id="A0A3B7RHJ9"/>
<proteinExistence type="predicted"/>
<organism evidence="1 2">
    <name type="scientific">Hymenobacter oligotrophus</name>
    <dbReference type="NCBI Taxonomy" id="2319843"/>
    <lineage>
        <taxon>Bacteria</taxon>
        <taxon>Pseudomonadati</taxon>
        <taxon>Bacteroidota</taxon>
        <taxon>Cytophagia</taxon>
        <taxon>Cytophagales</taxon>
        <taxon>Hymenobacteraceae</taxon>
        <taxon>Hymenobacter</taxon>
    </lineage>
</organism>
<dbReference type="Proteomes" id="UP000262802">
    <property type="component" value="Chromosome"/>
</dbReference>
<dbReference type="EMBL" id="CP032317">
    <property type="protein sequence ID" value="AYA38666.1"/>
    <property type="molecule type" value="Genomic_DNA"/>
</dbReference>
<dbReference type="KEGG" id="hyh:D3Y59_17385"/>
<dbReference type="Gene3D" id="1.10.620.20">
    <property type="entry name" value="Ribonucleotide Reductase, subunit A"/>
    <property type="match status" value="1"/>
</dbReference>
<evidence type="ECO:0000313" key="2">
    <source>
        <dbReference type="Proteomes" id="UP000262802"/>
    </source>
</evidence>
<reference evidence="1 2" key="1">
    <citation type="submission" date="2018-09" db="EMBL/GenBank/DDBJ databases">
        <title>Hymenobacter medium sp. nov., isolated from R2A medium.</title>
        <authorList>
            <person name="Yingchao G."/>
        </authorList>
    </citation>
    <scope>NUCLEOTIDE SEQUENCE [LARGE SCALE GENOMIC DNA]</scope>
    <source>
        <strain evidence="2">sh-6</strain>
    </source>
</reference>
<dbReference type="InterPro" id="IPR009078">
    <property type="entry name" value="Ferritin-like_SF"/>
</dbReference>
<evidence type="ECO:0000313" key="1">
    <source>
        <dbReference type="EMBL" id="AYA38666.1"/>
    </source>
</evidence>
<dbReference type="OrthoDB" id="268439at2"/>
<dbReference type="SUPFAM" id="SSF47240">
    <property type="entry name" value="Ferritin-like"/>
    <property type="match status" value="1"/>
</dbReference>
<keyword evidence="2" id="KW-1185">Reference proteome</keyword>
<accession>A0A3B7RHJ9</accession>
<dbReference type="CDD" id="cd00657">
    <property type="entry name" value="Ferritin_like"/>
    <property type="match status" value="1"/>
</dbReference>
<dbReference type="InterPro" id="IPR012348">
    <property type="entry name" value="RNR-like"/>
</dbReference>